<reference evidence="3 4" key="1">
    <citation type="submission" date="2021-04" db="EMBL/GenBank/DDBJ databases">
        <authorList>
            <person name="Pira H."/>
            <person name="Risdian C."/>
            <person name="Wink J."/>
        </authorList>
    </citation>
    <scope>NUCLEOTIDE SEQUENCE [LARGE SCALE GENOMIC DNA]</scope>
    <source>
        <strain evidence="3 4">WH53</strain>
    </source>
</reference>
<accession>A0ABS5ZJK2</accession>
<dbReference type="Pfam" id="PF24880">
    <property type="entry name" value="DUF7738"/>
    <property type="match status" value="1"/>
</dbReference>
<keyword evidence="1" id="KW-0812">Transmembrane</keyword>
<name>A0ABS5ZJK2_9GAMM</name>
<proteinExistence type="predicted"/>
<keyword evidence="1" id="KW-0472">Membrane</keyword>
<feature type="non-terminal residue" evidence="3">
    <location>
        <position position="226"/>
    </location>
</feature>
<keyword evidence="4" id="KW-1185">Reference proteome</keyword>
<gene>
    <name evidence="3" type="ORF">KCG35_24775</name>
</gene>
<dbReference type="EMBL" id="JAGSOY010000200">
    <property type="protein sequence ID" value="MBU2714266.1"/>
    <property type="molecule type" value="Genomic_DNA"/>
</dbReference>
<comment type="caution">
    <text evidence="3">The sequence shown here is derived from an EMBL/GenBank/DDBJ whole genome shotgun (WGS) entry which is preliminary data.</text>
</comment>
<evidence type="ECO:0000259" key="2">
    <source>
        <dbReference type="Pfam" id="PF24880"/>
    </source>
</evidence>
<dbReference type="RefSeq" id="WP_215822529.1">
    <property type="nucleotide sequence ID" value="NZ_JAGSOY010000200.1"/>
</dbReference>
<feature type="transmembrane region" description="Helical" evidence="1">
    <location>
        <begin position="7"/>
        <end position="28"/>
    </location>
</feature>
<sequence>MSMHQHFLSNCIQALFIFIVISTTIPSYSSNLNITLNGRDIEINNKAVFLDTSIDNWFNLLGKPDRTTKFIVKDLPKEYLRVAYTWDKLGLAIESRLKTNKAHSLLIMLDIKNYSDHIGPFYKEQTSPDDVPISKVSVVTDLYLASTRRKHTYQFIFFPKNDFKGKLIVEEKKVDKTTLTQEFFNIPKNYSERSFSKIQPINSISDFPKEFLGGAIEYAMMGTEFG</sequence>
<keyword evidence="1" id="KW-1133">Transmembrane helix</keyword>
<dbReference type="Proteomes" id="UP000690515">
    <property type="component" value="Unassembled WGS sequence"/>
</dbReference>
<protein>
    <recommendedName>
        <fullName evidence="2">DUF7738 domain-containing protein</fullName>
    </recommendedName>
</protein>
<feature type="domain" description="DUF7738" evidence="2">
    <location>
        <begin position="33"/>
        <end position="181"/>
    </location>
</feature>
<dbReference type="InterPro" id="IPR056640">
    <property type="entry name" value="DUF7738"/>
</dbReference>
<organism evidence="3 4">
    <name type="scientific">Zooshikella harenae</name>
    <dbReference type="NCBI Taxonomy" id="2827238"/>
    <lineage>
        <taxon>Bacteria</taxon>
        <taxon>Pseudomonadati</taxon>
        <taxon>Pseudomonadota</taxon>
        <taxon>Gammaproteobacteria</taxon>
        <taxon>Oceanospirillales</taxon>
        <taxon>Zooshikellaceae</taxon>
        <taxon>Zooshikella</taxon>
    </lineage>
</organism>
<evidence type="ECO:0000313" key="3">
    <source>
        <dbReference type="EMBL" id="MBU2714266.1"/>
    </source>
</evidence>
<evidence type="ECO:0000313" key="4">
    <source>
        <dbReference type="Proteomes" id="UP000690515"/>
    </source>
</evidence>
<evidence type="ECO:0000256" key="1">
    <source>
        <dbReference type="SAM" id="Phobius"/>
    </source>
</evidence>